<gene>
    <name evidence="2" type="ORF">NDO55_00330</name>
</gene>
<evidence type="ECO:0000313" key="2">
    <source>
        <dbReference type="EMBL" id="MCM8556266.1"/>
    </source>
</evidence>
<dbReference type="RefSeq" id="WP_252111308.1">
    <property type="nucleotide sequence ID" value="NZ_JAMSHT010000001.1"/>
</dbReference>
<keyword evidence="3" id="KW-1185">Reference proteome</keyword>
<sequence>MRIEKTLLAAIGAALMTASPAAASSVDLYPQEVQDRDQDRAYNSARNGEAMPLPELKQRVIPRMPGYKYLNVELRGDLYRFKFVRDGRLVWVDVDPRTGRIVGSSGR</sequence>
<reference evidence="2" key="1">
    <citation type="submission" date="2022-06" db="EMBL/GenBank/DDBJ databases">
        <title>Sphingomicrobium sedimins sp. nov., a marine bacterium isolated from tidal flat.</title>
        <authorList>
            <person name="Kim C.-H."/>
            <person name="Yoo Y."/>
            <person name="Kim J.-J."/>
        </authorList>
    </citation>
    <scope>NUCLEOTIDE SEQUENCE</scope>
    <source>
        <strain evidence="2">GRR-S6-50</strain>
    </source>
</reference>
<dbReference type="AlphaFoldDB" id="A0A9X2EF47"/>
<dbReference type="EMBL" id="JAMSHT010000001">
    <property type="protein sequence ID" value="MCM8556266.1"/>
    <property type="molecule type" value="Genomic_DNA"/>
</dbReference>
<evidence type="ECO:0000256" key="1">
    <source>
        <dbReference type="SAM" id="SignalP"/>
    </source>
</evidence>
<organism evidence="2 3">
    <name type="scientific">Sphingomicrobium sediminis</name>
    <dbReference type="NCBI Taxonomy" id="2950949"/>
    <lineage>
        <taxon>Bacteria</taxon>
        <taxon>Pseudomonadati</taxon>
        <taxon>Pseudomonadota</taxon>
        <taxon>Alphaproteobacteria</taxon>
        <taxon>Sphingomonadales</taxon>
        <taxon>Sphingomonadaceae</taxon>
        <taxon>Sphingomicrobium</taxon>
    </lineage>
</organism>
<evidence type="ECO:0000313" key="3">
    <source>
        <dbReference type="Proteomes" id="UP001155128"/>
    </source>
</evidence>
<keyword evidence="1" id="KW-0732">Signal</keyword>
<protein>
    <submittedName>
        <fullName evidence="2">PepSY domain-containing protein</fullName>
    </submittedName>
</protein>
<feature type="chain" id="PRO_5040993969" evidence="1">
    <location>
        <begin position="24"/>
        <end position="107"/>
    </location>
</feature>
<name>A0A9X2EF47_9SPHN</name>
<proteinExistence type="predicted"/>
<feature type="signal peptide" evidence="1">
    <location>
        <begin position="1"/>
        <end position="23"/>
    </location>
</feature>
<comment type="caution">
    <text evidence="2">The sequence shown here is derived from an EMBL/GenBank/DDBJ whole genome shotgun (WGS) entry which is preliminary data.</text>
</comment>
<accession>A0A9X2EF47</accession>
<dbReference type="Proteomes" id="UP001155128">
    <property type="component" value="Unassembled WGS sequence"/>
</dbReference>